<reference evidence="2" key="1">
    <citation type="submission" date="2024-06" db="EMBL/GenBank/DDBJ databases">
        <title>Multi-omics analyses provide insights into the biosynthesis of the anticancer antibiotic pleurotin in Hohenbuehelia grisea.</title>
        <authorList>
            <person name="Weaver J.A."/>
            <person name="Alberti F."/>
        </authorList>
    </citation>
    <scope>NUCLEOTIDE SEQUENCE [LARGE SCALE GENOMIC DNA]</scope>
    <source>
        <strain evidence="2">T-177</strain>
    </source>
</reference>
<sequence length="171" mass="18405">MHSGIPRRQILCSDLRGGGISPTFGAALWNIGYTFRRPSTASKYQISSRVLLENDEVVSQIWHQSHGPDTAGAHLFITICSSIAGGADLLSELLTTAPRLLCFRNSSYGRYNDRNLDKATGIVTSTPRSIQQASLSVSSCATPTILTAWARSTTAVWVDQTAVATIGGRHV</sequence>
<gene>
    <name evidence="1" type="ORF">HGRIS_009835</name>
</gene>
<evidence type="ECO:0000313" key="2">
    <source>
        <dbReference type="Proteomes" id="UP001556367"/>
    </source>
</evidence>
<proteinExistence type="predicted"/>
<protein>
    <submittedName>
        <fullName evidence="1">Uncharacterized protein</fullName>
    </submittedName>
</protein>
<accession>A0ABR3J2S4</accession>
<organism evidence="1 2">
    <name type="scientific">Hohenbuehelia grisea</name>
    <dbReference type="NCBI Taxonomy" id="104357"/>
    <lineage>
        <taxon>Eukaryota</taxon>
        <taxon>Fungi</taxon>
        <taxon>Dikarya</taxon>
        <taxon>Basidiomycota</taxon>
        <taxon>Agaricomycotina</taxon>
        <taxon>Agaricomycetes</taxon>
        <taxon>Agaricomycetidae</taxon>
        <taxon>Agaricales</taxon>
        <taxon>Pleurotineae</taxon>
        <taxon>Pleurotaceae</taxon>
        <taxon>Hohenbuehelia</taxon>
    </lineage>
</organism>
<dbReference type="EMBL" id="JASNQZ010000012">
    <property type="protein sequence ID" value="KAL0949798.1"/>
    <property type="molecule type" value="Genomic_DNA"/>
</dbReference>
<dbReference type="Proteomes" id="UP001556367">
    <property type="component" value="Unassembled WGS sequence"/>
</dbReference>
<comment type="caution">
    <text evidence="1">The sequence shown here is derived from an EMBL/GenBank/DDBJ whole genome shotgun (WGS) entry which is preliminary data.</text>
</comment>
<keyword evidence="2" id="KW-1185">Reference proteome</keyword>
<evidence type="ECO:0000313" key="1">
    <source>
        <dbReference type="EMBL" id="KAL0949798.1"/>
    </source>
</evidence>
<name>A0ABR3J2S4_9AGAR</name>